<name>A0A934RRW3_9BACT</name>
<keyword evidence="4" id="KW-1185">Reference proteome</keyword>
<organism evidence="3 4">
    <name type="scientific">Roseibacillus ishigakijimensis</name>
    <dbReference type="NCBI Taxonomy" id="454146"/>
    <lineage>
        <taxon>Bacteria</taxon>
        <taxon>Pseudomonadati</taxon>
        <taxon>Verrucomicrobiota</taxon>
        <taxon>Verrucomicrobiia</taxon>
        <taxon>Verrucomicrobiales</taxon>
        <taxon>Verrucomicrobiaceae</taxon>
        <taxon>Roseibacillus</taxon>
    </lineage>
</organism>
<gene>
    <name evidence="3" type="ORF">JIN78_03495</name>
</gene>
<reference evidence="3" key="1">
    <citation type="submission" date="2021-01" db="EMBL/GenBank/DDBJ databases">
        <title>Modified the classification status of verrucomicrobia.</title>
        <authorList>
            <person name="Feng X."/>
        </authorList>
    </citation>
    <scope>NUCLEOTIDE SEQUENCE</scope>
    <source>
        <strain evidence="3">KCTC 12986</strain>
    </source>
</reference>
<feature type="region of interest" description="Disordered" evidence="1">
    <location>
        <begin position="876"/>
        <end position="906"/>
    </location>
</feature>
<accession>A0A934RRW3</accession>
<evidence type="ECO:0000256" key="2">
    <source>
        <dbReference type="SAM" id="Phobius"/>
    </source>
</evidence>
<sequence length="1244" mass="139284">MKIGNYRGTRNEEHGFAMVVTVTMLVLLSMLAIGVLQLSMVQIRTTSESRSLQAARANARLALSLALGELQETMGPDQRVSAPSSLLDRRPDTEEVEGVEHPHWVSVWRTTLEDGMPVIQRDAQDGGLKDMRSVYGWDAEDDRLSVLVSGNESDTNYVPEDREDGTEMMTLVGRGTLGADALSDGLVKAPVVPLSDPNLKKDAQGSDKPNGAYAWWVGDLGAKANIGTVDPYEDLANPVNQMRRLQLAQDASFSGAENGDEISNEVRAKLITDQQLELLDGMDNYEVGQYFHDFTTQSRSVLADAREGGLKQDLTAYFISPGNIASLDESDSAYLGLNDEDNVIGPRNQMEAALTFDGGQAERLKNISPKFELMREWVTRGNRYNLGDIEVAAESGQTEANQNFGGHGGHNHFPVKFRNRTENDIAPVLVEGSTYYNISTFDTGQQGFKKWGLRAHIYPRVALWNPYNFPLEVPPSMINLFINGGKVAEVSFDPPLQLEIRTIQGMHRIDLAQMRYRMNWGSLQNENGGDGSGWRRGTMYFRLGGVTIEPGETVLFSPANNQPYNEHNLAANYLSPNVPPDAKRSFYMDEFTSKDDRFDALFQLEEDPVANKPPGVFYDNFIPAQPYEWREYVSVKPSGDVQAARYTQADDYYMYWKPIEGRAQGEISLSDFSNLPHGQFVSCAFQYGDEDELPVSWSDRNTVLMPISGNNGVVEVLPDRRTRDGFRLRWFDEHASNRRWGKLANTPHLESAAIANWNLRASYSFRSPYENVNDEAPHFFGIYTRDLFDDRVSWHSMNPGYRDGKSISDPFNPPSENVARRILFDAPRRQAGVQSLGALQHVKFSELIWHPTYALGNSLIDPRMPIDRTEPRLDSVLNSRQGGWNKDSIGHSTDGRSDSNGGGVSNEENWAHAARRMLADAAFENTLIFDLSYELNHSLWDRYFLSTGDRGDKRDFATSPDLNPLPNGRLRLHKTSKEDPLDHLLDYHRAASVLVSDGGFNVNSTSVEAWEAILLSTVDTEQGGQVSFPRILNTPLDGYDGGEADSQAAWTATRKLSRTEVRRLAEEIVYQVKTRGPFLSMSDFVNRRLVDGPEGLKGCLQAAIDRSGINGDFQAVYPLDNSRSLPSFTHSDHIKEPTRIEQTHKPETTAWGALGFLTQADMLQTLGHNLFVRSDTFVVRAYGESRSASGKVQARAWCEAVVQRSPQPVRADRFGLNPEKDDGLPDFGRRFEVRSFRWLTPEEV</sequence>
<proteinExistence type="predicted"/>
<evidence type="ECO:0000256" key="1">
    <source>
        <dbReference type="SAM" id="MobiDB-lite"/>
    </source>
</evidence>
<protein>
    <recommendedName>
        <fullName evidence="5">Verru_Chthon cassette protein A</fullName>
    </recommendedName>
</protein>
<dbReference type="EMBL" id="JAENIO010000005">
    <property type="protein sequence ID" value="MBK1833115.1"/>
    <property type="molecule type" value="Genomic_DNA"/>
</dbReference>
<keyword evidence="2" id="KW-0812">Transmembrane</keyword>
<feature type="region of interest" description="Disordered" evidence="1">
    <location>
        <begin position="74"/>
        <end position="95"/>
    </location>
</feature>
<evidence type="ECO:0000313" key="3">
    <source>
        <dbReference type="EMBL" id="MBK1833115.1"/>
    </source>
</evidence>
<keyword evidence="2" id="KW-0472">Membrane</keyword>
<feature type="transmembrane region" description="Helical" evidence="2">
    <location>
        <begin position="16"/>
        <end position="40"/>
    </location>
</feature>
<dbReference type="Proteomes" id="UP000604083">
    <property type="component" value="Unassembled WGS sequence"/>
</dbReference>
<keyword evidence="2" id="KW-1133">Transmembrane helix</keyword>
<evidence type="ECO:0000313" key="4">
    <source>
        <dbReference type="Proteomes" id="UP000604083"/>
    </source>
</evidence>
<dbReference type="AlphaFoldDB" id="A0A934RRW3"/>
<comment type="caution">
    <text evidence="3">The sequence shown here is derived from an EMBL/GenBank/DDBJ whole genome shotgun (WGS) entry which is preliminary data.</text>
</comment>
<evidence type="ECO:0008006" key="5">
    <source>
        <dbReference type="Google" id="ProtNLM"/>
    </source>
</evidence>
<dbReference type="RefSeq" id="WP_200390545.1">
    <property type="nucleotide sequence ID" value="NZ_JAENIO010000005.1"/>
</dbReference>